<keyword evidence="1" id="KW-0472">Membrane</keyword>
<dbReference type="AlphaFoldDB" id="Q5DBT5"/>
<accession>Q5DBT5</accession>
<feature type="transmembrane region" description="Helical" evidence="1">
    <location>
        <begin position="63"/>
        <end position="80"/>
    </location>
</feature>
<reference evidence="2" key="2">
    <citation type="journal article" date="2006" name="PLoS Pathog.">
        <title>New perspectives on host-parasite interplay by comparative transcriptomic and proteomic analyses of Schistosoma japonicum.</title>
        <authorList>
            <person name="Liu F."/>
            <person name="Lu J."/>
            <person name="Hu W."/>
            <person name="Wang S.Y."/>
            <person name="Cui S.J."/>
            <person name="Chi M."/>
            <person name="Yan Q."/>
            <person name="Wang X.R."/>
            <person name="Song H.D."/>
            <person name="Xu X.N."/>
            <person name="Wang J.J."/>
            <person name="Zhang X.L."/>
            <person name="Zhang X."/>
            <person name="Wang Z.Q."/>
            <person name="Xue C.L."/>
            <person name="Brindley P.J."/>
            <person name="McManus D.P."/>
            <person name="Yang P.Y."/>
            <person name="Feng Z."/>
            <person name="Chen Z."/>
            <person name="Han Z.G."/>
        </authorList>
    </citation>
    <scope>NUCLEOTIDE SEQUENCE</scope>
</reference>
<evidence type="ECO:0000256" key="1">
    <source>
        <dbReference type="SAM" id="Phobius"/>
    </source>
</evidence>
<dbReference type="EMBL" id="AY814989">
    <property type="protein sequence ID" value="AAW26721.1"/>
    <property type="molecule type" value="mRNA"/>
</dbReference>
<reference evidence="2" key="1">
    <citation type="submission" date="2004-11" db="EMBL/GenBank/DDBJ databases">
        <title>The full-length cDNA sequences of Schistosoma japonicum genes.</title>
        <authorList>
            <person name="Han Z."/>
        </authorList>
    </citation>
    <scope>NUCLEOTIDE SEQUENCE</scope>
</reference>
<name>Q5DBT5_SCHJA</name>
<sequence>MVLHIPLYLHYLSVIPLCCIIFDIITTTTTTTATTTTNTTTFTTTTTNDNNNNNNNNCEVDKVMMMSVCSLCFLAFTHYTRKQVHPLLTEFTLFTFHLTMKRSYLCRFNVITT</sequence>
<keyword evidence="1" id="KW-1133">Transmembrane helix</keyword>
<keyword evidence="1" id="KW-0812">Transmembrane</keyword>
<organism evidence="2">
    <name type="scientific">Schistosoma japonicum</name>
    <name type="common">Blood fluke</name>
    <dbReference type="NCBI Taxonomy" id="6182"/>
    <lineage>
        <taxon>Eukaryota</taxon>
        <taxon>Metazoa</taxon>
        <taxon>Spiralia</taxon>
        <taxon>Lophotrochozoa</taxon>
        <taxon>Platyhelminthes</taxon>
        <taxon>Trematoda</taxon>
        <taxon>Digenea</taxon>
        <taxon>Strigeidida</taxon>
        <taxon>Schistosomatoidea</taxon>
        <taxon>Schistosomatidae</taxon>
        <taxon>Schistosoma</taxon>
    </lineage>
</organism>
<protein>
    <submittedName>
        <fullName evidence="2">SJCHGC02845 protein</fullName>
    </submittedName>
</protein>
<feature type="transmembrane region" description="Helical" evidence="1">
    <location>
        <begin position="7"/>
        <end position="25"/>
    </location>
</feature>
<evidence type="ECO:0000313" key="2">
    <source>
        <dbReference type="EMBL" id="AAW26721.1"/>
    </source>
</evidence>
<proteinExistence type="evidence at transcript level"/>